<evidence type="ECO:0000259" key="5">
    <source>
        <dbReference type="Pfam" id="PF16897"/>
    </source>
</evidence>
<evidence type="ECO:0000256" key="1">
    <source>
        <dbReference type="ARBA" id="ARBA00022741"/>
    </source>
</evidence>
<accession>A0A9P1BJ39</accession>
<sequence length="303" mass="33896">MSGELVVSAAPGHTWQGRGRQVIATARSADMILMILDATKDDAQRQMLTKELNDVGIRLNKERPKISVTKTKAGGFKFNATCTLTELSSEVCFSILREYKMFNVDVVVHEDATIDDFIDVLEEAGTAPRQYCRCIYVYNKIDMLSISQVDQLARQPYSVVISVSKELNLEGLLERIWQELDLRRVYTKKKGHFPDFTDPLVLTCQRGNKTFTVENAVGLLHKSILDEFKSALVWGSSVRASPQVCGLKHELQDEDVMQITKMTAAEKIKKMHGKKTGTTLAGGNTQVDPTGKKEKEKKAPLKT</sequence>
<dbReference type="FunFam" id="3.10.20.30:FF:000003">
    <property type="entry name" value="Developmentally-regulated GTP-binding protein 1"/>
    <property type="match status" value="1"/>
</dbReference>
<evidence type="ECO:0000313" key="8">
    <source>
        <dbReference type="Proteomes" id="UP001152797"/>
    </source>
</evidence>
<dbReference type="EMBL" id="CAMXCT010000125">
    <property type="protein sequence ID" value="CAI3974247.1"/>
    <property type="molecule type" value="Genomic_DNA"/>
</dbReference>
<feature type="compositionally biased region" description="Basic and acidic residues" evidence="3">
    <location>
        <begin position="290"/>
        <end position="303"/>
    </location>
</feature>
<dbReference type="SUPFAM" id="SSF52540">
    <property type="entry name" value="P-loop containing nucleoside triphosphate hydrolases"/>
    <property type="match status" value="1"/>
</dbReference>
<dbReference type="EMBL" id="CAMXCT030000125">
    <property type="protein sequence ID" value="CAL4761559.1"/>
    <property type="molecule type" value="Genomic_DNA"/>
</dbReference>
<keyword evidence="2" id="KW-0342">GTP-binding</keyword>
<dbReference type="InterPro" id="IPR045001">
    <property type="entry name" value="DRG"/>
</dbReference>
<dbReference type="InterPro" id="IPR027417">
    <property type="entry name" value="P-loop_NTPase"/>
</dbReference>
<organism evidence="6">
    <name type="scientific">Cladocopium goreaui</name>
    <dbReference type="NCBI Taxonomy" id="2562237"/>
    <lineage>
        <taxon>Eukaryota</taxon>
        <taxon>Sar</taxon>
        <taxon>Alveolata</taxon>
        <taxon>Dinophyceae</taxon>
        <taxon>Suessiales</taxon>
        <taxon>Symbiodiniaceae</taxon>
        <taxon>Cladocopium</taxon>
    </lineage>
</organism>
<dbReference type="AlphaFoldDB" id="A0A9P1BJ39"/>
<dbReference type="InterPro" id="IPR031662">
    <property type="entry name" value="GTP-binding_2"/>
</dbReference>
<feature type="domain" description="GTP binding protein second" evidence="5">
    <location>
        <begin position="74"/>
        <end position="182"/>
    </location>
</feature>
<protein>
    <submittedName>
        <fullName evidence="6">Uncharacterized protein</fullName>
    </submittedName>
</protein>
<keyword evidence="1" id="KW-0547">Nucleotide-binding</keyword>
<name>A0A9P1BJ39_9DINO</name>
<dbReference type="Gene3D" id="6.10.140.1070">
    <property type="match status" value="1"/>
</dbReference>
<dbReference type="GO" id="GO:0005525">
    <property type="term" value="F:GTP binding"/>
    <property type="evidence" value="ECO:0007669"/>
    <property type="project" value="UniProtKB-KW"/>
</dbReference>
<dbReference type="OrthoDB" id="1708588at2759"/>
<evidence type="ECO:0000313" key="7">
    <source>
        <dbReference type="EMBL" id="CAL4761559.1"/>
    </source>
</evidence>
<dbReference type="InterPro" id="IPR012675">
    <property type="entry name" value="Beta-grasp_dom_sf"/>
</dbReference>
<evidence type="ECO:0000256" key="3">
    <source>
        <dbReference type="SAM" id="MobiDB-lite"/>
    </source>
</evidence>
<evidence type="ECO:0000256" key="2">
    <source>
        <dbReference type="ARBA" id="ARBA00023134"/>
    </source>
</evidence>
<dbReference type="InterPro" id="IPR012676">
    <property type="entry name" value="TGS-like"/>
</dbReference>
<feature type="domain" description="TGS" evidence="4">
    <location>
        <begin position="184"/>
        <end position="260"/>
    </location>
</feature>
<feature type="region of interest" description="Disordered" evidence="3">
    <location>
        <begin position="270"/>
        <end position="303"/>
    </location>
</feature>
<keyword evidence="8" id="KW-1185">Reference proteome</keyword>
<reference evidence="7 8" key="2">
    <citation type="submission" date="2024-05" db="EMBL/GenBank/DDBJ databases">
        <authorList>
            <person name="Chen Y."/>
            <person name="Shah S."/>
            <person name="Dougan E. K."/>
            <person name="Thang M."/>
            <person name="Chan C."/>
        </authorList>
    </citation>
    <scope>NUCLEOTIDE SEQUENCE [LARGE SCALE GENOMIC DNA]</scope>
</reference>
<gene>
    <name evidence="6" type="ORF">C1SCF055_LOCUS2667</name>
</gene>
<reference evidence="6" key="1">
    <citation type="submission" date="2022-10" db="EMBL/GenBank/DDBJ databases">
        <authorList>
            <person name="Chen Y."/>
            <person name="Dougan E. K."/>
            <person name="Chan C."/>
            <person name="Rhodes N."/>
            <person name="Thang M."/>
        </authorList>
    </citation>
    <scope>NUCLEOTIDE SEQUENCE</scope>
</reference>
<dbReference type="EMBL" id="CAMXCT020000125">
    <property type="protein sequence ID" value="CAL1127622.1"/>
    <property type="molecule type" value="Genomic_DNA"/>
</dbReference>
<dbReference type="InterPro" id="IPR004095">
    <property type="entry name" value="TGS"/>
</dbReference>
<dbReference type="SUPFAM" id="SSF81271">
    <property type="entry name" value="TGS-like"/>
    <property type="match status" value="1"/>
</dbReference>
<dbReference type="Pfam" id="PF02824">
    <property type="entry name" value="TGS"/>
    <property type="match status" value="1"/>
</dbReference>
<dbReference type="Pfam" id="PF16897">
    <property type="entry name" value="MMR_HSR1_Xtn"/>
    <property type="match status" value="1"/>
</dbReference>
<dbReference type="PANTHER" id="PTHR43127">
    <property type="entry name" value="DEVELOPMENTALLY-REGULATED GTP-BINDING PROTEIN 2"/>
    <property type="match status" value="1"/>
</dbReference>
<dbReference type="Proteomes" id="UP001152797">
    <property type="component" value="Unassembled WGS sequence"/>
</dbReference>
<evidence type="ECO:0000313" key="6">
    <source>
        <dbReference type="EMBL" id="CAI3974247.1"/>
    </source>
</evidence>
<dbReference type="Gene3D" id="3.10.20.30">
    <property type="match status" value="1"/>
</dbReference>
<dbReference type="GO" id="GO:0003924">
    <property type="term" value="F:GTPase activity"/>
    <property type="evidence" value="ECO:0007669"/>
    <property type="project" value="InterPro"/>
</dbReference>
<comment type="caution">
    <text evidence="6">The sequence shown here is derived from an EMBL/GenBank/DDBJ whole genome shotgun (WGS) entry which is preliminary data.</text>
</comment>
<proteinExistence type="predicted"/>
<evidence type="ECO:0000259" key="4">
    <source>
        <dbReference type="Pfam" id="PF02824"/>
    </source>
</evidence>
<feature type="compositionally biased region" description="Polar residues" evidence="3">
    <location>
        <begin position="276"/>
        <end position="288"/>
    </location>
</feature>